<organism evidence="4 5">
    <name type="scientific">Rhynchospora tenuis</name>
    <dbReference type="NCBI Taxonomy" id="198213"/>
    <lineage>
        <taxon>Eukaryota</taxon>
        <taxon>Viridiplantae</taxon>
        <taxon>Streptophyta</taxon>
        <taxon>Embryophyta</taxon>
        <taxon>Tracheophyta</taxon>
        <taxon>Spermatophyta</taxon>
        <taxon>Magnoliopsida</taxon>
        <taxon>Liliopsida</taxon>
        <taxon>Poales</taxon>
        <taxon>Cyperaceae</taxon>
        <taxon>Cyperoideae</taxon>
        <taxon>Rhynchosporeae</taxon>
        <taxon>Rhynchospora</taxon>
    </lineage>
</organism>
<keyword evidence="3" id="KW-0012">Acyltransferase</keyword>
<comment type="caution">
    <text evidence="4">The sequence shown here is derived from an EMBL/GenBank/DDBJ whole genome shotgun (WGS) entry which is preliminary data.</text>
</comment>
<keyword evidence="5" id="KW-1185">Reference proteome</keyword>
<dbReference type="Proteomes" id="UP001210211">
    <property type="component" value="Unassembled WGS sequence"/>
</dbReference>
<dbReference type="PANTHER" id="PTHR31642">
    <property type="entry name" value="TRICHOTHECENE 3-O-ACETYLTRANSFERASE"/>
    <property type="match status" value="1"/>
</dbReference>
<evidence type="ECO:0000313" key="4">
    <source>
        <dbReference type="EMBL" id="KAJ3705797.1"/>
    </source>
</evidence>
<dbReference type="Gene3D" id="3.30.559.10">
    <property type="entry name" value="Chloramphenicol acetyltransferase-like domain"/>
    <property type="match status" value="2"/>
</dbReference>
<evidence type="ECO:0000256" key="1">
    <source>
        <dbReference type="ARBA" id="ARBA00009861"/>
    </source>
</evidence>
<gene>
    <name evidence="4" type="ORF">LUZ61_009502</name>
</gene>
<reference evidence="4 5" key="1">
    <citation type="journal article" date="2022" name="Cell">
        <title>Repeat-based holocentromeres influence genome architecture and karyotype evolution.</title>
        <authorList>
            <person name="Hofstatter P.G."/>
            <person name="Thangavel G."/>
            <person name="Lux T."/>
            <person name="Neumann P."/>
            <person name="Vondrak T."/>
            <person name="Novak P."/>
            <person name="Zhang M."/>
            <person name="Costa L."/>
            <person name="Castellani M."/>
            <person name="Scott A."/>
            <person name="Toegelov H."/>
            <person name="Fuchs J."/>
            <person name="Mata-Sucre Y."/>
            <person name="Dias Y."/>
            <person name="Vanzela A.L.L."/>
            <person name="Huettel B."/>
            <person name="Almeida C.C.S."/>
            <person name="Simkova H."/>
            <person name="Souza G."/>
            <person name="Pedrosa-Harand A."/>
            <person name="Macas J."/>
            <person name="Mayer K.F.X."/>
            <person name="Houben A."/>
            <person name="Marques A."/>
        </authorList>
    </citation>
    <scope>NUCLEOTIDE SEQUENCE [LARGE SCALE GENOMIC DNA]</scope>
    <source>
        <strain evidence="4">RhyTen1mFocal</strain>
    </source>
</reference>
<keyword evidence="2" id="KW-0808">Transferase</keyword>
<dbReference type="AlphaFoldDB" id="A0AAD5ZXC0"/>
<dbReference type="EMBL" id="JAMRDG010000001">
    <property type="protein sequence ID" value="KAJ3705797.1"/>
    <property type="molecule type" value="Genomic_DNA"/>
</dbReference>
<dbReference type="GO" id="GO:0016747">
    <property type="term" value="F:acyltransferase activity, transferring groups other than amino-acyl groups"/>
    <property type="evidence" value="ECO:0007669"/>
    <property type="project" value="TreeGrafter"/>
</dbReference>
<evidence type="ECO:0000256" key="3">
    <source>
        <dbReference type="ARBA" id="ARBA00023315"/>
    </source>
</evidence>
<dbReference type="Pfam" id="PF02458">
    <property type="entry name" value="Transferase"/>
    <property type="match status" value="1"/>
</dbReference>
<name>A0AAD5ZXC0_9POAL</name>
<accession>A0AAD5ZXC0</accession>
<evidence type="ECO:0008006" key="6">
    <source>
        <dbReference type="Google" id="ProtNLM"/>
    </source>
</evidence>
<dbReference type="PANTHER" id="PTHR31642:SF138">
    <property type="entry name" value="PUTRESCINE HYDROXYCINNAMOYLTRANSFERASE 1"/>
    <property type="match status" value="1"/>
</dbReference>
<evidence type="ECO:0000256" key="2">
    <source>
        <dbReference type="ARBA" id="ARBA00022679"/>
    </source>
</evidence>
<evidence type="ECO:0000313" key="5">
    <source>
        <dbReference type="Proteomes" id="UP001210211"/>
    </source>
</evidence>
<sequence length="446" mass="50052">MVDEVLESCFIVPSAETPKERLWLSNLDQVAPRAFAGFVHVYRNTDATNFFSAEMLKAALSKALVLFYPLSGRYAVDSDGSLVLDCNGEGCFFVRARLERAIDNINIQPSPELERLFVPSIEMAGSQSVMLMIKVTYLKCGGVVIGFAFNHVFGDGHCYFHFIQTWAKISRGDVSSIVPPSFDLTPLRARSPPIVKFDHPEYIPEPTIRSTLIGCMTRKFLISKQQVRSLKTRCSNGSVSRVSSFCAIVSLVWKCYCDAQGLDPDTIANLMFTVEIRDRLKPPLPKHHFSNAIVRRSVQSKVSELTSNPLHAVAERVKVAIDSVNDEYVRSLIDYLEIMKNQVFAAMKVPESHLRVTSISRMPVHDADFGCGEPNLVSRWKVSANRVVYINDEPGIKGGMEVVLTVDSTTMHRFEKMFVEELNTGYEKISSGMEINRYNQISQSKL</sequence>
<comment type="similarity">
    <text evidence="1">Belongs to the plant acyltransferase family.</text>
</comment>
<proteinExistence type="inferred from homology"/>
<protein>
    <recommendedName>
        <fullName evidence="6">Acyltransferase</fullName>
    </recommendedName>
</protein>
<dbReference type="InterPro" id="IPR023213">
    <property type="entry name" value="CAT-like_dom_sf"/>
</dbReference>
<dbReference type="InterPro" id="IPR050317">
    <property type="entry name" value="Plant_Fungal_Acyltransferase"/>
</dbReference>